<feature type="compositionally biased region" description="Polar residues" evidence="6">
    <location>
        <begin position="86"/>
        <end position="105"/>
    </location>
</feature>
<keyword evidence="4 5" id="KW-0862">Zinc</keyword>
<keyword evidence="3 5" id="KW-0863">Zinc-finger</keyword>
<feature type="zinc finger region" description="C3H1-type" evidence="5">
    <location>
        <begin position="190"/>
        <end position="217"/>
    </location>
</feature>
<evidence type="ECO:0000313" key="8">
    <source>
        <dbReference type="EMBL" id="MED6263665.1"/>
    </source>
</evidence>
<protein>
    <recommendedName>
        <fullName evidence="7">C3H1-type domain-containing protein</fullName>
    </recommendedName>
</protein>
<dbReference type="Pfam" id="PF14608">
    <property type="entry name" value="zf-CCCH_2"/>
    <property type="match status" value="2"/>
</dbReference>
<evidence type="ECO:0000256" key="1">
    <source>
        <dbReference type="ARBA" id="ARBA00022723"/>
    </source>
</evidence>
<feature type="compositionally biased region" description="Basic residues" evidence="6">
    <location>
        <begin position="120"/>
        <end position="134"/>
    </location>
</feature>
<comment type="caution">
    <text evidence="8">The sequence shown here is derived from an EMBL/GenBank/DDBJ whole genome shotgun (WGS) entry which is preliminary data.</text>
</comment>
<dbReference type="SMART" id="SM00356">
    <property type="entry name" value="ZnF_C3H1"/>
    <property type="match status" value="2"/>
</dbReference>
<dbReference type="InterPro" id="IPR036855">
    <property type="entry name" value="Znf_CCCH_sf"/>
</dbReference>
<organism evidence="8 9">
    <name type="scientific">Characodon lateralis</name>
    <dbReference type="NCBI Taxonomy" id="208331"/>
    <lineage>
        <taxon>Eukaryota</taxon>
        <taxon>Metazoa</taxon>
        <taxon>Chordata</taxon>
        <taxon>Craniata</taxon>
        <taxon>Vertebrata</taxon>
        <taxon>Euteleostomi</taxon>
        <taxon>Actinopterygii</taxon>
        <taxon>Neopterygii</taxon>
        <taxon>Teleostei</taxon>
        <taxon>Neoteleostei</taxon>
        <taxon>Acanthomorphata</taxon>
        <taxon>Ovalentaria</taxon>
        <taxon>Atherinomorphae</taxon>
        <taxon>Cyprinodontiformes</taxon>
        <taxon>Goodeidae</taxon>
        <taxon>Characodon</taxon>
    </lineage>
</organism>
<keyword evidence="9" id="KW-1185">Reference proteome</keyword>
<feature type="region of interest" description="Disordered" evidence="6">
    <location>
        <begin position="11"/>
        <end position="143"/>
    </location>
</feature>
<gene>
    <name evidence="8" type="ORF">CHARACLAT_006756</name>
</gene>
<feature type="zinc finger region" description="C3H1-type" evidence="5">
    <location>
        <begin position="165"/>
        <end position="187"/>
    </location>
</feature>
<dbReference type="EMBL" id="JAHUTJ010000355">
    <property type="protein sequence ID" value="MED6263665.1"/>
    <property type="molecule type" value="Genomic_DNA"/>
</dbReference>
<dbReference type="InterPro" id="IPR000571">
    <property type="entry name" value="Znf_CCCH"/>
</dbReference>
<dbReference type="InterPro" id="IPR045124">
    <property type="entry name" value="Su(sable)-like"/>
</dbReference>
<evidence type="ECO:0000256" key="3">
    <source>
        <dbReference type="ARBA" id="ARBA00022771"/>
    </source>
</evidence>
<keyword evidence="2" id="KW-0677">Repeat</keyword>
<evidence type="ECO:0000256" key="6">
    <source>
        <dbReference type="SAM" id="MobiDB-lite"/>
    </source>
</evidence>
<accession>A0ABU7CPJ1</accession>
<reference evidence="8 9" key="1">
    <citation type="submission" date="2021-06" db="EMBL/GenBank/DDBJ databases">
        <authorList>
            <person name="Palmer J.M."/>
        </authorList>
    </citation>
    <scope>NUCLEOTIDE SEQUENCE [LARGE SCALE GENOMIC DNA]</scope>
    <source>
        <strain evidence="8 9">CL_MEX2019</strain>
        <tissue evidence="8">Muscle</tissue>
    </source>
</reference>
<name>A0ABU7CPJ1_9TELE</name>
<evidence type="ECO:0000313" key="9">
    <source>
        <dbReference type="Proteomes" id="UP001352852"/>
    </source>
</evidence>
<dbReference type="PANTHER" id="PTHR13119">
    <property type="entry name" value="ZINC FINGER CCCH DOMAIN-CONTAINING PROTEI"/>
    <property type="match status" value="1"/>
</dbReference>
<dbReference type="SUPFAM" id="SSF90229">
    <property type="entry name" value="CCCH zinc finger"/>
    <property type="match status" value="2"/>
</dbReference>
<feature type="domain" description="C3H1-type" evidence="7">
    <location>
        <begin position="190"/>
        <end position="217"/>
    </location>
</feature>
<evidence type="ECO:0000256" key="5">
    <source>
        <dbReference type="PROSITE-ProRule" id="PRU00723"/>
    </source>
</evidence>
<evidence type="ECO:0000259" key="7">
    <source>
        <dbReference type="PROSITE" id="PS50103"/>
    </source>
</evidence>
<dbReference type="PANTHER" id="PTHR13119:SF23">
    <property type="entry name" value="ZINC FINGER CCCH DOMAIN-CONTAINING PROTEIN 4"/>
    <property type="match status" value="1"/>
</dbReference>
<dbReference type="Gene3D" id="4.10.1000.10">
    <property type="entry name" value="Zinc finger, CCCH-type"/>
    <property type="match status" value="1"/>
</dbReference>
<evidence type="ECO:0000256" key="4">
    <source>
        <dbReference type="ARBA" id="ARBA00022833"/>
    </source>
</evidence>
<evidence type="ECO:0000256" key="2">
    <source>
        <dbReference type="ARBA" id="ARBA00022737"/>
    </source>
</evidence>
<keyword evidence="1 5" id="KW-0479">Metal-binding</keyword>
<dbReference type="PROSITE" id="PS50103">
    <property type="entry name" value="ZF_C3H1"/>
    <property type="match status" value="2"/>
</dbReference>
<sequence>MAFANLFSGLSSMGEDVRSPGGAYVTSSNRMENGSRGRKRKTQREQPGSQKKRCHQIQTEDNFTSRNKSCQKQVTERERSFPGQKYNHSFNSSYNSRQHCKGQNDQTEDDCNMKKEIHQGKKIKKKYQQRHNRGAKPVSKTQEKPKFMTQEFKDQNALLVDGRLLCRHFLSGRCIKGDKCQLEHCQGYNGLIKEVCKFYVQGFCLKGESCLYLHNILSLYRFRAAPITVRKRRPIFMFFPLLSSTVVSMQVFPQEREMFARRKLQVLP</sequence>
<feature type="domain" description="C3H1-type" evidence="7">
    <location>
        <begin position="165"/>
        <end position="187"/>
    </location>
</feature>
<feature type="compositionally biased region" description="Polar residues" evidence="6">
    <location>
        <begin position="56"/>
        <end position="73"/>
    </location>
</feature>
<proteinExistence type="predicted"/>
<dbReference type="Proteomes" id="UP001352852">
    <property type="component" value="Unassembled WGS sequence"/>
</dbReference>